<dbReference type="InterPro" id="IPR010982">
    <property type="entry name" value="Lambda_DNA-bd_dom_sf"/>
</dbReference>
<evidence type="ECO:0000313" key="2">
    <source>
        <dbReference type="EMBL" id="SHJ28082.1"/>
    </source>
</evidence>
<keyword evidence="3" id="KW-1185">Reference proteome</keyword>
<reference evidence="2 3" key="1">
    <citation type="submission" date="2016-11" db="EMBL/GenBank/DDBJ databases">
        <authorList>
            <person name="Jaros S."/>
            <person name="Januszkiewicz K."/>
            <person name="Wedrychowicz H."/>
        </authorList>
    </citation>
    <scope>NUCLEOTIDE SEQUENCE [LARGE SCALE GENOMIC DNA]</scope>
    <source>
        <strain evidence="2 3">DSM 22807</strain>
    </source>
</reference>
<dbReference type="OrthoDB" id="1034290at2"/>
<dbReference type="Gene3D" id="1.10.260.40">
    <property type="entry name" value="lambda repressor-like DNA-binding domains"/>
    <property type="match status" value="1"/>
</dbReference>
<dbReference type="Pfam" id="PF01381">
    <property type="entry name" value="HTH_3"/>
    <property type="match status" value="1"/>
</dbReference>
<dbReference type="EMBL" id="FQZH01000002">
    <property type="protein sequence ID" value="SHJ28082.1"/>
    <property type="molecule type" value="Genomic_DNA"/>
</dbReference>
<dbReference type="Proteomes" id="UP000184232">
    <property type="component" value="Unassembled WGS sequence"/>
</dbReference>
<accession>A0A1M6I0R3</accession>
<dbReference type="SMART" id="SM00530">
    <property type="entry name" value="HTH_XRE"/>
    <property type="match status" value="1"/>
</dbReference>
<dbReference type="InterPro" id="IPR001387">
    <property type="entry name" value="Cro/C1-type_HTH"/>
</dbReference>
<name>A0A1M6I0R3_9FLAO</name>
<dbReference type="SUPFAM" id="SSF47413">
    <property type="entry name" value="lambda repressor-like DNA-binding domains"/>
    <property type="match status" value="1"/>
</dbReference>
<evidence type="ECO:0000259" key="1">
    <source>
        <dbReference type="PROSITE" id="PS50943"/>
    </source>
</evidence>
<organism evidence="2 3">
    <name type="scientific">Flavobacterium haoranii</name>
    <dbReference type="NCBI Taxonomy" id="683124"/>
    <lineage>
        <taxon>Bacteria</taxon>
        <taxon>Pseudomonadati</taxon>
        <taxon>Bacteroidota</taxon>
        <taxon>Flavobacteriia</taxon>
        <taxon>Flavobacteriales</taxon>
        <taxon>Flavobacteriaceae</taxon>
        <taxon>Flavobacterium</taxon>
    </lineage>
</organism>
<evidence type="ECO:0000313" key="3">
    <source>
        <dbReference type="Proteomes" id="UP000184232"/>
    </source>
</evidence>
<dbReference type="GO" id="GO:0003677">
    <property type="term" value="F:DNA binding"/>
    <property type="evidence" value="ECO:0007669"/>
    <property type="project" value="InterPro"/>
</dbReference>
<dbReference type="AlphaFoldDB" id="A0A1M6I0R3"/>
<protein>
    <submittedName>
        <fullName evidence="2">Helix-turn-helix</fullName>
    </submittedName>
</protein>
<sequence>MINTDDFIKRLEAIFEFYGLSASTFADKIGVQRSSLSHLLSGRNKPSLDFILKVDEVFEEVDLYWLLNGTGTFPKSEKKITEAIKEVEKNSNDVLRENLKINDNFSQDLFSEVSEASTSTPIEKITNELITEKKISETIIESDIDYIVIFFKNGKFKKYTP</sequence>
<dbReference type="CDD" id="cd00093">
    <property type="entry name" value="HTH_XRE"/>
    <property type="match status" value="1"/>
</dbReference>
<gene>
    <name evidence="2" type="ORF">SAMN05444337_1723</name>
</gene>
<dbReference type="RefSeq" id="WP_072783983.1">
    <property type="nucleotide sequence ID" value="NZ_CP045292.1"/>
</dbReference>
<proteinExistence type="predicted"/>
<dbReference type="PROSITE" id="PS50943">
    <property type="entry name" value="HTH_CROC1"/>
    <property type="match status" value="1"/>
</dbReference>
<feature type="domain" description="HTH cro/C1-type" evidence="1">
    <location>
        <begin position="11"/>
        <end position="66"/>
    </location>
</feature>
<dbReference type="STRING" id="683124.SAMN05444337_1723"/>